<dbReference type="Pfam" id="PF05729">
    <property type="entry name" value="NACHT"/>
    <property type="match status" value="1"/>
</dbReference>
<dbReference type="RefSeq" id="WP_169376588.1">
    <property type="nucleotide sequence ID" value="NZ_JAHSTY010000002.1"/>
</dbReference>
<protein>
    <submittedName>
        <fullName evidence="2">NACHT domain-containing protein</fullName>
    </submittedName>
</protein>
<dbReference type="InterPro" id="IPR007111">
    <property type="entry name" value="NACHT_NTPase"/>
</dbReference>
<dbReference type="PROSITE" id="PS50837">
    <property type="entry name" value="NACHT"/>
    <property type="match status" value="1"/>
</dbReference>
<gene>
    <name evidence="2" type="ORF">KVG91_17925</name>
</gene>
<accession>A0ABS6P1Z5</accession>
<comment type="caution">
    <text evidence="2">The sequence shown here is derived from an EMBL/GenBank/DDBJ whole genome shotgun (WGS) entry which is preliminary data.</text>
</comment>
<organism evidence="2 3">
    <name type="scientific">Pseudomonas azadiae</name>
    <dbReference type="NCBI Taxonomy" id="2843612"/>
    <lineage>
        <taxon>Bacteria</taxon>
        <taxon>Pseudomonadati</taxon>
        <taxon>Pseudomonadota</taxon>
        <taxon>Gammaproteobacteria</taxon>
        <taxon>Pseudomonadales</taxon>
        <taxon>Pseudomonadaceae</taxon>
        <taxon>Pseudomonas</taxon>
    </lineage>
</organism>
<evidence type="ECO:0000313" key="2">
    <source>
        <dbReference type="EMBL" id="MBV4454473.1"/>
    </source>
</evidence>
<dbReference type="PANTHER" id="PTHR46312:SF2">
    <property type="entry name" value="NUCLEOTIDE-BINDING OLIGOMERIZATION DOMAIN-CONTAINING PROTEIN 2-LIKE"/>
    <property type="match status" value="1"/>
</dbReference>
<name>A0ABS6P1Z5_9PSED</name>
<dbReference type="EMBL" id="JAHSTY010000002">
    <property type="protein sequence ID" value="MBV4454473.1"/>
    <property type="molecule type" value="Genomic_DNA"/>
</dbReference>
<sequence length="600" mass="67640">MATLTTAILTTALKPLITEIYSTAKASVKDKLKKLSLVQISKKIANQLIKLDKVKTIWSPESELSLQNFYFPSRLYIAGAPSKISSLSELPEGNLVIEGIVGQGKSIFMRYLAMSVLNDQEITVVPILVELRKISEQRSLASTIYTFLDTLSLPSDAEAFDYLASTGKIVLLLDGFDEIPAECVNDTIVELETIQAKHPNLKIVISSRPKSSIQNTTGFQVISLVQLSKDDYPPFLKKLISSTAKRLDIIKALDECSTHISGVICTPLMLTLVVIVHQTEQKIPATLPEFFDKLFGTVFSKHDRYKAGFNRQHYSGLSESELKKLFDAFCFMVVQGGSGRSLDTKAFNKHFEKASKYMNTENCGVENFRKDIVKIACLMLDEGYDTTTFLHKSILDYHAAAFVKALPDNTAKSFYKAAFNSYDTWKYPLDFLQTIDKTRYLQDYVVANLSTQIDEITKLINSKNEDSLIAFLESIQPEFNYSITAEYDFLQAGPFNPTRIELFETISNRVFEALMDSVDHSQKDKIDWAIKHTQGLESFPDESQSISIRTIIKSFGADLVWRELQSLETDTLLELSKAKKFLTEERDKNQFLEDILCPSA</sequence>
<dbReference type="InterPro" id="IPR027417">
    <property type="entry name" value="P-loop_NTPase"/>
</dbReference>
<feature type="domain" description="NACHT" evidence="1">
    <location>
        <begin position="93"/>
        <end position="209"/>
    </location>
</feature>
<dbReference type="Gene3D" id="3.40.50.300">
    <property type="entry name" value="P-loop containing nucleotide triphosphate hydrolases"/>
    <property type="match status" value="1"/>
</dbReference>
<evidence type="ECO:0000259" key="1">
    <source>
        <dbReference type="PROSITE" id="PS50837"/>
    </source>
</evidence>
<evidence type="ECO:0000313" key="3">
    <source>
        <dbReference type="Proteomes" id="UP001048976"/>
    </source>
</evidence>
<dbReference type="SUPFAM" id="SSF52540">
    <property type="entry name" value="P-loop containing nucleoside triphosphate hydrolases"/>
    <property type="match status" value="1"/>
</dbReference>
<reference evidence="2" key="1">
    <citation type="submission" date="2021-06" db="EMBL/GenBank/DDBJ databases">
        <title>Updating the genus Pseudomonas: Description of 43 new species and partition of the Pseudomonas putida group.</title>
        <authorList>
            <person name="Girard L."/>
            <person name="Lood C."/>
            <person name="Vandamme P."/>
            <person name="Rokni-Zadeh H."/>
            <person name="Van Noort V."/>
            <person name="Hofte M."/>
            <person name="Lavigne R."/>
            <person name="De Mot R."/>
        </authorList>
    </citation>
    <scope>NUCLEOTIDE SEQUENCE</scope>
    <source>
        <strain evidence="2">SWRI103</strain>
    </source>
</reference>
<dbReference type="PANTHER" id="PTHR46312">
    <property type="entry name" value="NACHT DOMAIN-CONTAINING PROTEIN"/>
    <property type="match status" value="1"/>
</dbReference>
<keyword evidence="3" id="KW-1185">Reference proteome</keyword>
<proteinExistence type="predicted"/>
<dbReference type="Proteomes" id="UP001048976">
    <property type="component" value="Unassembled WGS sequence"/>
</dbReference>